<feature type="signal peptide" evidence="2">
    <location>
        <begin position="1"/>
        <end position="20"/>
    </location>
</feature>
<evidence type="ECO:0000256" key="2">
    <source>
        <dbReference type="SAM" id="SignalP"/>
    </source>
</evidence>
<proteinExistence type="predicted"/>
<sequence length="203" mass="20654">MYTRGRRLRFTAVSAMVVLALTGFSSGRGHGSRGHHSGGGGGCSSSRQDHDSSSSTSGGGGSYDSSSSGGSSSGGDAYGSGTSSGLSGGATYRSRPTHRSTPTASSTGGTARPLKDGTAVLVHCASTEDPYATVEVRNPNGRDSVLTVKIAFKDARGFTMIDTSDQVSVPAKDKATVRVPVASAGHVDEIDHCEVDRRAVAVR</sequence>
<organism evidence="3 4">
    <name type="scientific">Streptomyces kaempferi</name>
    <dbReference type="NCBI Taxonomy" id="333725"/>
    <lineage>
        <taxon>Bacteria</taxon>
        <taxon>Bacillati</taxon>
        <taxon>Actinomycetota</taxon>
        <taxon>Actinomycetes</taxon>
        <taxon>Kitasatosporales</taxon>
        <taxon>Streptomycetaceae</taxon>
        <taxon>Streptomyces</taxon>
    </lineage>
</organism>
<feature type="region of interest" description="Disordered" evidence="1">
    <location>
        <begin position="25"/>
        <end position="115"/>
    </location>
</feature>
<protein>
    <recommendedName>
        <fullName evidence="5">Secreted protein</fullName>
    </recommendedName>
</protein>
<gene>
    <name evidence="3" type="ORF">ACFQ5X_13385</name>
</gene>
<feature type="chain" id="PRO_5045497542" description="Secreted protein" evidence="2">
    <location>
        <begin position="21"/>
        <end position="203"/>
    </location>
</feature>
<evidence type="ECO:0000313" key="3">
    <source>
        <dbReference type="EMBL" id="MFD1306833.1"/>
    </source>
</evidence>
<keyword evidence="2" id="KW-0732">Signal</keyword>
<evidence type="ECO:0008006" key="5">
    <source>
        <dbReference type="Google" id="ProtNLM"/>
    </source>
</evidence>
<dbReference type="RefSeq" id="WP_365217641.1">
    <property type="nucleotide sequence ID" value="NZ_JBHSKH010000080.1"/>
</dbReference>
<comment type="caution">
    <text evidence="3">The sequence shown here is derived from an EMBL/GenBank/DDBJ whole genome shotgun (WGS) entry which is preliminary data.</text>
</comment>
<keyword evidence="4" id="KW-1185">Reference proteome</keyword>
<reference evidence="4" key="1">
    <citation type="journal article" date="2019" name="Int. J. Syst. Evol. Microbiol.">
        <title>The Global Catalogue of Microorganisms (GCM) 10K type strain sequencing project: providing services to taxonomists for standard genome sequencing and annotation.</title>
        <authorList>
            <consortium name="The Broad Institute Genomics Platform"/>
            <consortium name="The Broad Institute Genome Sequencing Center for Infectious Disease"/>
            <person name="Wu L."/>
            <person name="Ma J."/>
        </authorList>
    </citation>
    <scope>NUCLEOTIDE SEQUENCE [LARGE SCALE GENOMIC DNA]</scope>
    <source>
        <strain evidence="4">CGMCC 4.7020</strain>
    </source>
</reference>
<accession>A0ABW3XBT5</accession>
<evidence type="ECO:0000313" key="4">
    <source>
        <dbReference type="Proteomes" id="UP001597058"/>
    </source>
</evidence>
<name>A0ABW3XBT5_9ACTN</name>
<evidence type="ECO:0000256" key="1">
    <source>
        <dbReference type="SAM" id="MobiDB-lite"/>
    </source>
</evidence>
<feature type="compositionally biased region" description="Low complexity" evidence="1">
    <location>
        <begin position="100"/>
        <end position="111"/>
    </location>
</feature>
<dbReference type="Proteomes" id="UP001597058">
    <property type="component" value="Unassembled WGS sequence"/>
</dbReference>
<dbReference type="EMBL" id="JBHTMM010000013">
    <property type="protein sequence ID" value="MFD1306833.1"/>
    <property type="molecule type" value="Genomic_DNA"/>
</dbReference>